<evidence type="ECO:0000256" key="1">
    <source>
        <dbReference type="SAM" id="MobiDB-lite"/>
    </source>
</evidence>
<name>A0A6J4VIZ9_9BACT</name>
<proteinExistence type="predicted"/>
<gene>
    <name evidence="2" type="ORF">AVDCRST_MAG49-4630</name>
</gene>
<evidence type="ECO:0000313" key="2">
    <source>
        <dbReference type="EMBL" id="CAA9579538.1"/>
    </source>
</evidence>
<accession>A0A6J4VIZ9</accession>
<feature type="compositionally biased region" description="Basic residues" evidence="1">
    <location>
        <begin position="70"/>
        <end position="82"/>
    </location>
</feature>
<feature type="compositionally biased region" description="Basic residues" evidence="1">
    <location>
        <begin position="32"/>
        <end position="50"/>
    </location>
</feature>
<reference evidence="2" key="1">
    <citation type="submission" date="2020-02" db="EMBL/GenBank/DDBJ databases">
        <authorList>
            <person name="Meier V. D."/>
        </authorList>
    </citation>
    <scope>NUCLEOTIDE SEQUENCE</scope>
    <source>
        <strain evidence="2">AVDCRST_MAG49</strain>
    </source>
</reference>
<feature type="non-terminal residue" evidence="2">
    <location>
        <position position="121"/>
    </location>
</feature>
<organism evidence="2">
    <name type="scientific">uncultured Thermomicrobiales bacterium</name>
    <dbReference type="NCBI Taxonomy" id="1645740"/>
    <lineage>
        <taxon>Bacteria</taxon>
        <taxon>Pseudomonadati</taxon>
        <taxon>Thermomicrobiota</taxon>
        <taxon>Thermomicrobia</taxon>
        <taxon>Thermomicrobiales</taxon>
        <taxon>environmental samples</taxon>
    </lineage>
</organism>
<feature type="non-terminal residue" evidence="2">
    <location>
        <position position="1"/>
    </location>
</feature>
<sequence>DPGPGRVGRSRGRAAGGAGRRRPGRADQPDRLRHRVEVRRRRQRRGRHHPDGRAGCGRDPAERGREPAQLRRRRAEGRRRHAGRADGRGHHPGRRRARGVRVLLQRAGAQGLDEGHPDRSV</sequence>
<dbReference type="EMBL" id="CADCWG010000325">
    <property type="protein sequence ID" value="CAA9579538.1"/>
    <property type="molecule type" value="Genomic_DNA"/>
</dbReference>
<feature type="compositionally biased region" description="Basic and acidic residues" evidence="1">
    <location>
        <begin position="59"/>
        <end position="69"/>
    </location>
</feature>
<protein>
    <submittedName>
        <fullName evidence="2">Uncharacterized protein</fullName>
    </submittedName>
</protein>
<dbReference type="AlphaFoldDB" id="A0A6J4VIZ9"/>
<feature type="compositionally biased region" description="Basic residues" evidence="1">
    <location>
        <begin position="90"/>
        <end position="99"/>
    </location>
</feature>
<feature type="region of interest" description="Disordered" evidence="1">
    <location>
        <begin position="1"/>
        <end position="121"/>
    </location>
</feature>